<keyword evidence="8" id="KW-0808">Transferase</keyword>
<evidence type="ECO:0000256" key="6">
    <source>
        <dbReference type="ARBA" id="ARBA00022553"/>
    </source>
</evidence>
<comment type="caution">
    <text evidence="25">The sequence shown here is derived from an EMBL/GenBank/DDBJ whole genome shotgun (WGS) entry which is preliminary data.</text>
</comment>
<evidence type="ECO:0000256" key="10">
    <source>
        <dbReference type="ARBA" id="ARBA00022729"/>
    </source>
</evidence>
<comment type="catalytic activity">
    <reaction evidence="19">
        <text>L-threonyl-[protein] + ATP = O-phospho-L-threonyl-[protein] + ADP + H(+)</text>
        <dbReference type="Rhea" id="RHEA:46608"/>
        <dbReference type="Rhea" id="RHEA-COMP:11060"/>
        <dbReference type="Rhea" id="RHEA-COMP:11605"/>
        <dbReference type="ChEBI" id="CHEBI:15378"/>
        <dbReference type="ChEBI" id="CHEBI:30013"/>
        <dbReference type="ChEBI" id="CHEBI:30616"/>
        <dbReference type="ChEBI" id="CHEBI:61977"/>
        <dbReference type="ChEBI" id="CHEBI:456216"/>
        <dbReference type="EC" id="2.7.11.1"/>
    </reaction>
</comment>
<dbReference type="EC" id="2.7.11.1" evidence="3"/>
<gene>
    <name evidence="25" type="ORF">R3W88_032551</name>
</gene>
<evidence type="ECO:0000256" key="1">
    <source>
        <dbReference type="ARBA" id="ARBA00004162"/>
    </source>
</evidence>
<evidence type="ECO:0000256" key="21">
    <source>
        <dbReference type="PROSITE-ProRule" id="PRU10141"/>
    </source>
</evidence>
<dbReference type="InterPro" id="IPR011009">
    <property type="entry name" value="Kinase-like_dom_sf"/>
</dbReference>
<evidence type="ECO:0000256" key="23">
    <source>
        <dbReference type="SAM" id="SignalP"/>
    </source>
</evidence>
<dbReference type="Pfam" id="PF07714">
    <property type="entry name" value="PK_Tyr_Ser-Thr"/>
    <property type="match status" value="1"/>
</dbReference>
<evidence type="ECO:0000256" key="2">
    <source>
        <dbReference type="ARBA" id="ARBA00008684"/>
    </source>
</evidence>
<dbReference type="InterPro" id="IPR003591">
    <property type="entry name" value="Leu-rich_rpt_typical-subtyp"/>
</dbReference>
<evidence type="ECO:0000256" key="9">
    <source>
        <dbReference type="ARBA" id="ARBA00022692"/>
    </source>
</evidence>
<keyword evidence="6" id="KW-0597">Phosphoprotein</keyword>
<dbReference type="GO" id="GO:0005524">
    <property type="term" value="F:ATP binding"/>
    <property type="evidence" value="ECO:0007669"/>
    <property type="project" value="UniProtKB-UniRule"/>
</dbReference>
<evidence type="ECO:0000256" key="20">
    <source>
        <dbReference type="ARBA" id="ARBA00048679"/>
    </source>
</evidence>
<dbReference type="PROSITE" id="PS00107">
    <property type="entry name" value="PROTEIN_KINASE_ATP"/>
    <property type="match status" value="1"/>
</dbReference>
<evidence type="ECO:0000256" key="17">
    <source>
        <dbReference type="ARBA" id="ARBA00023170"/>
    </source>
</evidence>
<comment type="catalytic activity">
    <reaction evidence="20">
        <text>L-seryl-[protein] + ATP = O-phospho-L-seryl-[protein] + ADP + H(+)</text>
        <dbReference type="Rhea" id="RHEA:17989"/>
        <dbReference type="Rhea" id="RHEA-COMP:9863"/>
        <dbReference type="Rhea" id="RHEA-COMP:11604"/>
        <dbReference type="ChEBI" id="CHEBI:15378"/>
        <dbReference type="ChEBI" id="CHEBI:29999"/>
        <dbReference type="ChEBI" id="CHEBI:30616"/>
        <dbReference type="ChEBI" id="CHEBI:83421"/>
        <dbReference type="ChEBI" id="CHEBI:456216"/>
        <dbReference type="EC" id="2.7.11.1"/>
    </reaction>
</comment>
<dbReference type="GO" id="GO:0099402">
    <property type="term" value="P:plant organ development"/>
    <property type="evidence" value="ECO:0007669"/>
    <property type="project" value="UniProtKB-ARBA"/>
</dbReference>
<dbReference type="FunFam" id="1.10.510.10:FF:000358">
    <property type="entry name" value="Putative leucine-rich repeat receptor-like serine/threonine-protein kinase"/>
    <property type="match status" value="1"/>
</dbReference>
<evidence type="ECO:0000256" key="16">
    <source>
        <dbReference type="ARBA" id="ARBA00023136"/>
    </source>
</evidence>
<dbReference type="Pfam" id="PF13855">
    <property type="entry name" value="LRR_8"/>
    <property type="match status" value="3"/>
</dbReference>
<accession>A0AAV9LRC7</accession>
<evidence type="ECO:0000256" key="15">
    <source>
        <dbReference type="ARBA" id="ARBA00022989"/>
    </source>
</evidence>
<dbReference type="InterPro" id="IPR008271">
    <property type="entry name" value="Ser/Thr_kinase_AS"/>
</dbReference>
<evidence type="ECO:0000256" key="3">
    <source>
        <dbReference type="ARBA" id="ARBA00012513"/>
    </source>
</evidence>
<keyword evidence="11" id="KW-0677">Repeat</keyword>
<dbReference type="Gene3D" id="3.80.10.10">
    <property type="entry name" value="Ribonuclease Inhibitor"/>
    <property type="match status" value="4"/>
</dbReference>
<keyword evidence="4" id="KW-1003">Cell membrane</keyword>
<evidence type="ECO:0000256" key="13">
    <source>
        <dbReference type="ARBA" id="ARBA00022777"/>
    </source>
</evidence>
<dbReference type="PROSITE" id="PS50011">
    <property type="entry name" value="PROTEIN_KINASE_DOM"/>
    <property type="match status" value="1"/>
</dbReference>
<sequence length="1211" mass="134095">MEKLYLLVLTFITVWLSSVKGFTNIETDESALIAFRAYITSDHDHILSKNWTPSSNRSSICYWIGVFCSGDNENQRVTSLNVSGFRLSGTIAPDLGNLTFLTSLDISNNNFSGLMPNELGNLQRLQGINVGFNDLSGDIPSWFGNLPQLESIFMNDNTFSGPIPQVLGNNTKLKRLVLSYNLLHGNIHQEIGNLSMLMNVDFKYNVLTGSIPSELFNISSLQSIDLTGNSLTGGLAPDICTNHRLVELQGIFLSANQLHGLIPSTFHLCKELQDLSLSYNQFSGKIPDEIGYITKFKTLYLGINNFIGGIPENLGNLTYLEMLSLRGGSLTGQIPHALFNMPSLKQLDLVNNSLSGNLPSVSSQCNLPHITGEIPENTSRCKRLQLIHLADNMLTGSISKDIRNFTFLQNLYLADNNFTGRLPAEIGSINLKDLNVHGNHLSGVIPSEVFNISTLQILDLKRNWLTGTLPSGLGLQFPNLQELYLGENKLTGSIPSSISNASQLAIIDMNFNSFTGSIPDLGNLRLLKRLFLAENNLTGETSKGELKFLSYLTNCRHLEEIEVSLNQLNGVLPTSLGNLSASLQIFRAFGSKIKGTIPVGVGNLTSLTGMYLDNNELTGVIPNTIGKLKNLERIYLEYNRLEGYIPTDICQLSKLGDIYISHNMIRGAIPACFGELKSLQRVFLDSNNLTSTIPLNFWNLNGLVGLNLSTNSFKGYLPSEISNLKVATDVDLSWNQFSGDIPSKIGRAQSIVYLSLAHNRLRGTIPESLSNLISLETLDLSSNNLSGMIPKSLEALRYLRHFNVSVNELEGEIPSGGCFSNFSAESFRQNHELCGVARLHVLPCRTKHSKSKSVSSLIKYVVPPILSTILMVTVVLILIRKRNQYVKMKMEESQLAAILSPIAYLRNVSYLELVRATNSFSESNLLGKGSYGSVYRGELNDGTDVAVKVFHSLTEEATKSFYAECKILSNIRHRNLTQVLSCCSTTDFKALVLDYMPNGNLERWLYSQDYCLSMLQRLNIAIDIASALEYLHCGLTTPIVHCDLKPNNILLDEDMTAHLCDFGIAKIFEQDMHIAQTKTLATIGYMAPEYGTHGIVSTSGDIYRYGIILLEMFTGKKPTDDMFGETMNLKCFVGESLRRKSLMEALDSDLMRDVEQFSAVVQQFVSSIFCLGLECLKDCPEDRMSSSNIVDSLRKAKIEYLAIRGKAEKVV</sequence>
<dbReference type="GO" id="GO:0050832">
    <property type="term" value="P:defense response to fungus"/>
    <property type="evidence" value="ECO:0007669"/>
    <property type="project" value="UniProtKB-ARBA"/>
</dbReference>
<evidence type="ECO:0000313" key="25">
    <source>
        <dbReference type="EMBL" id="KAK4727634.1"/>
    </source>
</evidence>
<dbReference type="Gene3D" id="3.30.200.20">
    <property type="entry name" value="Phosphorylase Kinase, domain 1"/>
    <property type="match status" value="1"/>
</dbReference>
<dbReference type="SMART" id="SM00220">
    <property type="entry name" value="S_TKc"/>
    <property type="match status" value="1"/>
</dbReference>
<dbReference type="SUPFAM" id="SSF52058">
    <property type="entry name" value="L domain-like"/>
    <property type="match status" value="2"/>
</dbReference>
<dbReference type="FunFam" id="3.80.10.10:FF:000288">
    <property type="entry name" value="LRR receptor-like serine/threonine-protein kinase EFR"/>
    <property type="match status" value="1"/>
</dbReference>
<name>A0AAV9LRC7_9SOLN</name>
<evidence type="ECO:0000313" key="26">
    <source>
        <dbReference type="Proteomes" id="UP001311915"/>
    </source>
</evidence>
<comment type="similarity">
    <text evidence="2">Belongs to the protein kinase superfamily. Ser/Thr protein kinase family.</text>
</comment>
<comment type="subcellular location">
    <subcellularLocation>
        <location evidence="1">Cell membrane</location>
        <topology evidence="1">Single-pass membrane protein</topology>
    </subcellularLocation>
</comment>
<dbReference type="SMART" id="SM00365">
    <property type="entry name" value="LRR_SD22"/>
    <property type="match status" value="7"/>
</dbReference>
<dbReference type="FunFam" id="3.80.10.10:FF:000400">
    <property type="entry name" value="Nuclear pore complex protein NUP107"/>
    <property type="match status" value="1"/>
</dbReference>
<dbReference type="GO" id="GO:0009653">
    <property type="term" value="P:anatomical structure morphogenesis"/>
    <property type="evidence" value="ECO:0007669"/>
    <property type="project" value="UniProtKB-ARBA"/>
</dbReference>
<keyword evidence="10 23" id="KW-0732">Signal</keyword>
<dbReference type="InterPro" id="IPR050647">
    <property type="entry name" value="Plant_LRR-RLKs"/>
</dbReference>
<evidence type="ECO:0000256" key="14">
    <source>
        <dbReference type="ARBA" id="ARBA00022840"/>
    </source>
</evidence>
<feature type="signal peptide" evidence="23">
    <location>
        <begin position="1"/>
        <end position="21"/>
    </location>
</feature>
<dbReference type="Gene3D" id="1.10.510.10">
    <property type="entry name" value="Transferase(Phosphotransferase) domain 1"/>
    <property type="match status" value="1"/>
</dbReference>
<keyword evidence="17" id="KW-0675">Receptor</keyword>
<feature type="binding site" evidence="21">
    <location>
        <position position="948"/>
    </location>
    <ligand>
        <name>ATP</name>
        <dbReference type="ChEBI" id="CHEBI:30616"/>
    </ligand>
</feature>
<dbReference type="FunFam" id="3.80.10.10:FF:000095">
    <property type="entry name" value="LRR receptor-like serine/threonine-protein kinase GSO1"/>
    <property type="match status" value="2"/>
</dbReference>
<keyword evidence="5" id="KW-0723">Serine/threonine-protein kinase</keyword>
<keyword evidence="13" id="KW-0418">Kinase</keyword>
<dbReference type="GO" id="GO:0004674">
    <property type="term" value="F:protein serine/threonine kinase activity"/>
    <property type="evidence" value="ECO:0007669"/>
    <property type="project" value="UniProtKB-KW"/>
</dbReference>
<evidence type="ECO:0000256" key="4">
    <source>
        <dbReference type="ARBA" id="ARBA00022475"/>
    </source>
</evidence>
<proteinExistence type="inferred from homology"/>
<evidence type="ECO:0000256" key="5">
    <source>
        <dbReference type="ARBA" id="ARBA00022527"/>
    </source>
</evidence>
<dbReference type="InterPro" id="IPR017441">
    <property type="entry name" value="Protein_kinase_ATP_BS"/>
</dbReference>
<evidence type="ECO:0000256" key="7">
    <source>
        <dbReference type="ARBA" id="ARBA00022614"/>
    </source>
</evidence>
<dbReference type="SMART" id="SM00369">
    <property type="entry name" value="LRR_TYP"/>
    <property type="match status" value="9"/>
</dbReference>
<dbReference type="FunFam" id="3.30.200.20:FF:000661">
    <property type="entry name" value="Serine-threonine protein kinase plant-type"/>
    <property type="match status" value="1"/>
</dbReference>
<keyword evidence="14 21" id="KW-0067">ATP-binding</keyword>
<dbReference type="InterPro" id="IPR013210">
    <property type="entry name" value="LRR_N_plant-typ"/>
</dbReference>
<dbReference type="PROSITE" id="PS00108">
    <property type="entry name" value="PROTEIN_KINASE_ST"/>
    <property type="match status" value="1"/>
</dbReference>
<keyword evidence="18" id="KW-0325">Glycoprotein</keyword>
<dbReference type="GO" id="GO:0033612">
    <property type="term" value="F:receptor serine/threonine kinase binding"/>
    <property type="evidence" value="ECO:0007669"/>
    <property type="project" value="TreeGrafter"/>
</dbReference>
<evidence type="ECO:0000256" key="22">
    <source>
        <dbReference type="SAM" id="Phobius"/>
    </source>
</evidence>
<keyword evidence="7" id="KW-0433">Leucine-rich repeat</keyword>
<organism evidence="25 26">
    <name type="scientific">Solanum pinnatisectum</name>
    <name type="common">tansyleaf nightshade</name>
    <dbReference type="NCBI Taxonomy" id="50273"/>
    <lineage>
        <taxon>Eukaryota</taxon>
        <taxon>Viridiplantae</taxon>
        <taxon>Streptophyta</taxon>
        <taxon>Embryophyta</taxon>
        <taxon>Tracheophyta</taxon>
        <taxon>Spermatophyta</taxon>
        <taxon>Magnoliopsida</taxon>
        <taxon>eudicotyledons</taxon>
        <taxon>Gunneridae</taxon>
        <taxon>Pentapetalae</taxon>
        <taxon>asterids</taxon>
        <taxon>lamiids</taxon>
        <taxon>Solanales</taxon>
        <taxon>Solanaceae</taxon>
        <taxon>Solanoideae</taxon>
        <taxon>Solaneae</taxon>
        <taxon>Solanum</taxon>
    </lineage>
</organism>
<dbReference type="SUPFAM" id="SSF56112">
    <property type="entry name" value="Protein kinase-like (PK-like)"/>
    <property type="match status" value="1"/>
</dbReference>
<feature type="transmembrane region" description="Helical" evidence="22">
    <location>
        <begin position="857"/>
        <end position="879"/>
    </location>
</feature>
<dbReference type="Pfam" id="PF00560">
    <property type="entry name" value="LRR_1"/>
    <property type="match status" value="6"/>
</dbReference>
<keyword evidence="12 21" id="KW-0547">Nucleotide-binding</keyword>
<keyword evidence="9 22" id="KW-0812">Transmembrane</keyword>
<dbReference type="InterPro" id="IPR001245">
    <property type="entry name" value="Ser-Thr/Tyr_kinase_cat_dom"/>
</dbReference>
<evidence type="ECO:0000256" key="19">
    <source>
        <dbReference type="ARBA" id="ARBA00047899"/>
    </source>
</evidence>
<feature type="chain" id="PRO_5043731903" description="non-specific serine/threonine protein kinase" evidence="23">
    <location>
        <begin position="22"/>
        <end position="1211"/>
    </location>
</feature>
<dbReference type="Pfam" id="PF08263">
    <property type="entry name" value="LRRNT_2"/>
    <property type="match status" value="1"/>
</dbReference>
<dbReference type="AlphaFoldDB" id="A0AAV9LRC7"/>
<dbReference type="InterPro" id="IPR000719">
    <property type="entry name" value="Prot_kinase_dom"/>
</dbReference>
<evidence type="ECO:0000256" key="18">
    <source>
        <dbReference type="ARBA" id="ARBA00023180"/>
    </source>
</evidence>
<dbReference type="GO" id="GO:0005886">
    <property type="term" value="C:plasma membrane"/>
    <property type="evidence" value="ECO:0007669"/>
    <property type="project" value="UniProtKB-SubCell"/>
</dbReference>
<keyword evidence="16 22" id="KW-0472">Membrane</keyword>
<dbReference type="CDD" id="cd14066">
    <property type="entry name" value="STKc_IRAK"/>
    <property type="match status" value="1"/>
</dbReference>
<evidence type="ECO:0000256" key="11">
    <source>
        <dbReference type="ARBA" id="ARBA00022737"/>
    </source>
</evidence>
<evidence type="ECO:0000256" key="12">
    <source>
        <dbReference type="ARBA" id="ARBA00022741"/>
    </source>
</evidence>
<keyword evidence="26" id="KW-1185">Reference proteome</keyword>
<feature type="domain" description="Protein kinase" evidence="24">
    <location>
        <begin position="920"/>
        <end position="1201"/>
    </location>
</feature>
<dbReference type="PANTHER" id="PTHR48056">
    <property type="entry name" value="LRR RECEPTOR-LIKE SERINE/THREONINE-PROTEIN KINASE-RELATED"/>
    <property type="match status" value="1"/>
</dbReference>
<evidence type="ECO:0000256" key="8">
    <source>
        <dbReference type="ARBA" id="ARBA00022679"/>
    </source>
</evidence>
<dbReference type="InterPro" id="IPR001611">
    <property type="entry name" value="Leu-rich_rpt"/>
</dbReference>
<evidence type="ECO:0000259" key="24">
    <source>
        <dbReference type="PROSITE" id="PS50011"/>
    </source>
</evidence>
<dbReference type="InterPro" id="IPR032675">
    <property type="entry name" value="LRR_dom_sf"/>
</dbReference>
<protein>
    <recommendedName>
        <fullName evidence="3">non-specific serine/threonine protein kinase</fullName>
        <ecNumber evidence="3">2.7.11.1</ecNumber>
    </recommendedName>
</protein>
<dbReference type="PANTHER" id="PTHR48056:SF73">
    <property type="entry name" value="LRR RECEPTOR-LIKE SERINE_THREONINE-PROTEIN KINASE EFR"/>
    <property type="match status" value="1"/>
</dbReference>
<dbReference type="Proteomes" id="UP001311915">
    <property type="component" value="Unassembled WGS sequence"/>
</dbReference>
<dbReference type="EMBL" id="JAWPEI010000005">
    <property type="protein sequence ID" value="KAK4727634.1"/>
    <property type="molecule type" value="Genomic_DNA"/>
</dbReference>
<keyword evidence="15 22" id="KW-1133">Transmembrane helix</keyword>
<reference evidence="25 26" key="1">
    <citation type="submission" date="2023-10" db="EMBL/GenBank/DDBJ databases">
        <title>Genome-Wide Identification Analysis in wild type Solanum Pinnatisectum Reveals Some Genes Defensing Phytophthora Infestans.</title>
        <authorList>
            <person name="Sun C."/>
        </authorList>
    </citation>
    <scope>NUCLEOTIDE SEQUENCE [LARGE SCALE GENOMIC DNA]</scope>
    <source>
        <strain evidence="25">LQN</strain>
        <tissue evidence="25">Leaf</tissue>
    </source>
</reference>